<organism evidence="1 2">
    <name type="scientific">Blautia hansenii DSM 20583</name>
    <dbReference type="NCBI Taxonomy" id="537007"/>
    <lineage>
        <taxon>Bacteria</taxon>
        <taxon>Bacillati</taxon>
        <taxon>Bacillota</taxon>
        <taxon>Clostridia</taxon>
        <taxon>Lachnospirales</taxon>
        <taxon>Lachnospiraceae</taxon>
        <taxon>Blautia</taxon>
    </lineage>
</organism>
<keyword evidence="2" id="KW-1185">Reference proteome</keyword>
<reference evidence="1" key="1">
    <citation type="submission" date="2009-09" db="EMBL/GenBank/DDBJ databases">
        <authorList>
            <person name="Weinstock G."/>
            <person name="Sodergren E."/>
            <person name="Clifton S."/>
            <person name="Fulton L."/>
            <person name="Fulton B."/>
            <person name="Courtney L."/>
            <person name="Fronick C."/>
            <person name="Harrison M."/>
            <person name="Strong C."/>
            <person name="Farmer C."/>
            <person name="Delahaunty K."/>
            <person name="Markovic C."/>
            <person name="Hall O."/>
            <person name="Minx P."/>
            <person name="Tomlinson C."/>
            <person name="Mitreva M."/>
            <person name="Nelson J."/>
            <person name="Hou S."/>
            <person name="Wollam A."/>
            <person name="Pepin K.H."/>
            <person name="Johnson M."/>
            <person name="Bhonagiri V."/>
            <person name="Nash W.E."/>
            <person name="Warren W."/>
            <person name="Chinwalla A."/>
            <person name="Mardis E.R."/>
            <person name="Wilson R.K."/>
        </authorList>
    </citation>
    <scope>NUCLEOTIDE SEQUENCE [LARGE SCALE GENOMIC DNA]</scope>
    <source>
        <strain evidence="1">DSM 20583</strain>
    </source>
</reference>
<proteinExistence type="predicted"/>
<dbReference type="Proteomes" id="UP000003755">
    <property type="component" value="Unassembled WGS sequence"/>
</dbReference>
<protein>
    <submittedName>
        <fullName evidence="1">Uncharacterized protein</fullName>
    </submittedName>
</protein>
<sequence>MKIAKDTNMLLFRFRSYGKNNFIESHKQILEDKKYVWMLKLGKRTSTEKLRNILDEGGWVVLRAPKSEGSKSFVARYVAFSEEEPEDMGYPDYYQEIIDDDESEYFEGNAISQWFKLDLITEIDEATAEELVMAKSEKKVNEVIGSTRTAVMFVRNTKEIEITEV</sequence>
<gene>
    <name evidence="1" type="ORF">BLAHAN_06585</name>
</gene>
<name>C9LAY1_BLAHA</name>
<accession>C9LAY1</accession>
<dbReference type="STRING" id="537007.BLAHAN_06585"/>
<dbReference type="RefSeq" id="WP_004222576.1">
    <property type="nucleotide sequence ID" value="NZ_CP022413.2"/>
</dbReference>
<comment type="caution">
    <text evidence="1">The sequence shown here is derived from an EMBL/GenBank/DDBJ whole genome shotgun (WGS) entry which is preliminary data.</text>
</comment>
<dbReference type="eggNOG" id="ENOG5033PMZ">
    <property type="taxonomic scope" value="Bacteria"/>
</dbReference>
<dbReference type="HOGENOM" id="CLU_1608703_0_0_9"/>
<dbReference type="AlphaFoldDB" id="C9LAY1"/>
<dbReference type="EMBL" id="ABYU02000042">
    <property type="protein sequence ID" value="EEX20616.1"/>
    <property type="molecule type" value="Genomic_DNA"/>
</dbReference>
<dbReference type="KEGG" id="bhan:CGC63_05950"/>
<evidence type="ECO:0000313" key="1">
    <source>
        <dbReference type="EMBL" id="EEX20616.1"/>
    </source>
</evidence>
<evidence type="ECO:0000313" key="2">
    <source>
        <dbReference type="Proteomes" id="UP000003755"/>
    </source>
</evidence>